<keyword evidence="1" id="KW-1133">Transmembrane helix</keyword>
<comment type="caution">
    <text evidence="2">The sequence shown here is derived from an EMBL/GenBank/DDBJ whole genome shotgun (WGS) entry which is preliminary data.</text>
</comment>
<reference evidence="2 3" key="1">
    <citation type="submission" date="2010-08" db="EMBL/GenBank/DDBJ databases">
        <authorList>
            <person name="Durkin A.S."/>
            <person name="Madupu R."/>
            <person name="Torralba M."/>
            <person name="Gillis M."/>
            <person name="Methe B."/>
            <person name="Sutton G."/>
            <person name="Nelson K.E."/>
        </authorList>
    </citation>
    <scope>NUCLEOTIDE SEQUENCE [LARGE SCALE GENOMIC DNA]</scope>
    <source>
        <strain evidence="2 3">FB035-09AN</strain>
    </source>
</reference>
<name>E1KRV6_9BACT</name>
<keyword evidence="1" id="KW-0812">Transmembrane</keyword>
<accession>E1KRV6</accession>
<keyword evidence="1" id="KW-0472">Membrane</keyword>
<protein>
    <submittedName>
        <fullName evidence="2">Uncharacterized protein</fullName>
    </submittedName>
</protein>
<dbReference type="AlphaFoldDB" id="E1KRV6"/>
<dbReference type="STRING" id="866771.HMPREF9296_1415"/>
<dbReference type="Proteomes" id="UP000003610">
    <property type="component" value="Unassembled WGS sequence"/>
</dbReference>
<gene>
    <name evidence="2" type="ORF">HMPREF9296_1415</name>
</gene>
<dbReference type="EMBL" id="AEDO01000046">
    <property type="protein sequence ID" value="EFL45655.1"/>
    <property type="molecule type" value="Genomic_DNA"/>
</dbReference>
<evidence type="ECO:0000313" key="3">
    <source>
        <dbReference type="Proteomes" id="UP000003610"/>
    </source>
</evidence>
<feature type="transmembrane region" description="Helical" evidence="1">
    <location>
        <begin position="35"/>
        <end position="55"/>
    </location>
</feature>
<sequence>MTSAYSVLSFRILAFCCLFSFNSLASFCVSAFGVILASFLGVLTTIPLLLLEVAVSGEATKSPIANRLKIIFFIFCMFIFDEFY</sequence>
<evidence type="ECO:0000313" key="2">
    <source>
        <dbReference type="EMBL" id="EFL45655.1"/>
    </source>
</evidence>
<feature type="transmembrane region" description="Helical" evidence="1">
    <location>
        <begin position="64"/>
        <end position="80"/>
    </location>
</feature>
<proteinExistence type="predicted"/>
<evidence type="ECO:0000256" key="1">
    <source>
        <dbReference type="SAM" id="Phobius"/>
    </source>
</evidence>
<organism evidence="2 3">
    <name type="scientific">Prevotella disiens FB035-09AN</name>
    <dbReference type="NCBI Taxonomy" id="866771"/>
    <lineage>
        <taxon>Bacteria</taxon>
        <taxon>Pseudomonadati</taxon>
        <taxon>Bacteroidota</taxon>
        <taxon>Bacteroidia</taxon>
        <taxon>Bacteroidales</taxon>
        <taxon>Prevotellaceae</taxon>
        <taxon>Prevotella</taxon>
    </lineage>
</organism>